<proteinExistence type="predicted"/>
<dbReference type="EMBL" id="CAJOBH010246015">
    <property type="protein sequence ID" value="CAF5125051.1"/>
    <property type="molecule type" value="Genomic_DNA"/>
</dbReference>
<name>A0A8S3FKU6_9BILA</name>
<reference evidence="4" key="1">
    <citation type="submission" date="2021-02" db="EMBL/GenBank/DDBJ databases">
        <authorList>
            <person name="Nowell W R."/>
        </authorList>
    </citation>
    <scope>NUCLEOTIDE SEQUENCE</scope>
</reference>
<evidence type="ECO:0000313" key="6">
    <source>
        <dbReference type="Proteomes" id="UP000681967"/>
    </source>
</evidence>
<dbReference type="EMBL" id="CAJOBJ010347382">
    <property type="protein sequence ID" value="CAF5203450.1"/>
    <property type="molecule type" value="Genomic_DNA"/>
</dbReference>
<evidence type="ECO:0000313" key="5">
    <source>
        <dbReference type="EMBL" id="CAF5203450.1"/>
    </source>
</evidence>
<feature type="coiled-coil region" evidence="1">
    <location>
        <begin position="1"/>
        <end position="35"/>
    </location>
</feature>
<dbReference type="AlphaFoldDB" id="A0A8S3FKU6"/>
<dbReference type="Proteomes" id="UP000676336">
    <property type="component" value="Unassembled WGS sequence"/>
</dbReference>
<feature type="region of interest" description="Disordered" evidence="2">
    <location>
        <begin position="86"/>
        <end position="113"/>
    </location>
</feature>
<evidence type="ECO:0000256" key="2">
    <source>
        <dbReference type="SAM" id="MobiDB-lite"/>
    </source>
</evidence>
<dbReference type="EMBL" id="CAJOBI010260228">
    <property type="protein sequence ID" value="CAF5120488.1"/>
    <property type="molecule type" value="Genomic_DNA"/>
</dbReference>
<evidence type="ECO:0000313" key="3">
    <source>
        <dbReference type="EMBL" id="CAF5120488.1"/>
    </source>
</evidence>
<evidence type="ECO:0000256" key="1">
    <source>
        <dbReference type="SAM" id="Coils"/>
    </source>
</evidence>
<accession>A0A8S3FKU6</accession>
<dbReference type="Proteomes" id="UP000681720">
    <property type="component" value="Unassembled WGS sequence"/>
</dbReference>
<organism evidence="4 6">
    <name type="scientific">Rotaria magnacalcarata</name>
    <dbReference type="NCBI Taxonomy" id="392030"/>
    <lineage>
        <taxon>Eukaryota</taxon>
        <taxon>Metazoa</taxon>
        <taxon>Spiralia</taxon>
        <taxon>Gnathifera</taxon>
        <taxon>Rotifera</taxon>
        <taxon>Eurotatoria</taxon>
        <taxon>Bdelloidea</taxon>
        <taxon>Philodinida</taxon>
        <taxon>Philodinidae</taxon>
        <taxon>Rotaria</taxon>
    </lineage>
</organism>
<dbReference type="Proteomes" id="UP000681967">
    <property type="component" value="Unassembled WGS sequence"/>
</dbReference>
<keyword evidence="1" id="KW-0175">Coiled coil</keyword>
<sequence>MHDLRLALRESAKQLEDAENTSNKLRDDYENQLHKKDEVISMKESIIKEKDAYITKLEQEISKYDPTFVISTGLNNGMSLNLSPRSSLLEVPSPTKHQRIKRTAISAEPAQHKKSKDLRVVLQAFDKSDR</sequence>
<gene>
    <name evidence="4" type="ORF">BYL167_LOCUS67648</name>
    <name evidence="5" type="ORF">GIL414_LOCUS77324</name>
    <name evidence="3" type="ORF">SMN809_LOCUS62498</name>
</gene>
<evidence type="ECO:0000313" key="4">
    <source>
        <dbReference type="EMBL" id="CAF5125051.1"/>
    </source>
</evidence>
<comment type="caution">
    <text evidence="4">The sequence shown here is derived from an EMBL/GenBank/DDBJ whole genome shotgun (WGS) entry which is preliminary data.</text>
</comment>
<protein>
    <submittedName>
        <fullName evidence="4">Uncharacterized protein</fullName>
    </submittedName>
</protein>